<accession>A0ABR3JZI3</accession>
<dbReference type="Proteomes" id="UP001556367">
    <property type="component" value="Unassembled WGS sequence"/>
</dbReference>
<sequence length="210" mass="22898">MIGCGIDMTVQIASVPTFAHLAVPGVTAVVAVCQGLTFLGGLLTFGLLSFYLQPGRTPNVKPIHGWFDTLVAYTINRGSVATLVQLGFFITYLIAPGRLYWIPFHFVAAKLFVNSLLTMLNTREVIHGHGMNEEESVDRKRGQNSFLHSNVRSGNPVRFNVVDTKMSSHPGINIEVSRTVEQQEGIASKGPYDYNDQGSETIGESKATAL</sequence>
<evidence type="ECO:0000313" key="4">
    <source>
        <dbReference type="EMBL" id="KAL0960683.1"/>
    </source>
</evidence>
<keyword evidence="2" id="KW-0812">Transmembrane</keyword>
<keyword evidence="2" id="KW-1133">Transmembrane helix</keyword>
<organism evidence="4 5">
    <name type="scientific">Hohenbuehelia grisea</name>
    <dbReference type="NCBI Taxonomy" id="104357"/>
    <lineage>
        <taxon>Eukaryota</taxon>
        <taxon>Fungi</taxon>
        <taxon>Dikarya</taxon>
        <taxon>Basidiomycota</taxon>
        <taxon>Agaricomycotina</taxon>
        <taxon>Agaricomycetes</taxon>
        <taxon>Agaricomycetidae</taxon>
        <taxon>Agaricales</taxon>
        <taxon>Pleurotineae</taxon>
        <taxon>Pleurotaceae</taxon>
        <taxon>Hohenbuehelia</taxon>
    </lineage>
</organism>
<evidence type="ECO:0000313" key="5">
    <source>
        <dbReference type="Proteomes" id="UP001556367"/>
    </source>
</evidence>
<feature type="domain" description="DUF6534" evidence="3">
    <location>
        <begin position="43"/>
        <end position="124"/>
    </location>
</feature>
<comment type="caution">
    <text evidence="4">The sequence shown here is derived from an EMBL/GenBank/DDBJ whole genome shotgun (WGS) entry which is preliminary data.</text>
</comment>
<dbReference type="InterPro" id="IPR045339">
    <property type="entry name" value="DUF6534"/>
</dbReference>
<proteinExistence type="predicted"/>
<keyword evidence="2" id="KW-0472">Membrane</keyword>
<protein>
    <recommendedName>
        <fullName evidence="3">DUF6534 domain-containing protein</fullName>
    </recommendedName>
</protein>
<evidence type="ECO:0000256" key="1">
    <source>
        <dbReference type="SAM" id="MobiDB-lite"/>
    </source>
</evidence>
<dbReference type="EMBL" id="JASNQZ010000001">
    <property type="protein sequence ID" value="KAL0960683.1"/>
    <property type="molecule type" value="Genomic_DNA"/>
</dbReference>
<reference evidence="5" key="1">
    <citation type="submission" date="2024-06" db="EMBL/GenBank/DDBJ databases">
        <title>Multi-omics analyses provide insights into the biosynthesis of the anticancer antibiotic pleurotin in Hohenbuehelia grisea.</title>
        <authorList>
            <person name="Weaver J.A."/>
            <person name="Alberti F."/>
        </authorList>
    </citation>
    <scope>NUCLEOTIDE SEQUENCE [LARGE SCALE GENOMIC DNA]</scope>
    <source>
        <strain evidence="5">T-177</strain>
    </source>
</reference>
<feature type="transmembrane region" description="Helical" evidence="2">
    <location>
        <begin position="26"/>
        <end position="50"/>
    </location>
</feature>
<dbReference type="Pfam" id="PF20152">
    <property type="entry name" value="DUF6534"/>
    <property type="match status" value="1"/>
</dbReference>
<evidence type="ECO:0000256" key="2">
    <source>
        <dbReference type="SAM" id="Phobius"/>
    </source>
</evidence>
<name>A0ABR3JZI3_9AGAR</name>
<feature type="transmembrane region" description="Helical" evidence="2">
    <location>
        <begin position="70"/>
        <end position="94"/>
    </location>
</feature>
<gene>
    <name evidence="4" type="ORF">HGRIS_005711</name>
</gene>
<keyword evidence="5" id="KW-1185">Reference proteome</keyword>
<evidence type="ECO:0000259" key="3">
    <source>
        <dbReference type="Pfam" id="PF20152"/>
    </source>
</evidence>
<feature type="region of interest" description="Disordered" evidence="1">
    <location>
        <begin position="186"/>
        <end position="210"/>
    </location>
</feature>